<dbReference type="InterPro" id="IPR036188">
    <property type="entry name" value="FAD/NAD-bd_sf"/>
</dbReference>
<proteinExistence type="inferred from homology"/>
<evidence type="ECO:0000259" key="7">
    <source>
        <dbReference type="PROSITE" id="PS00624"/>
    </source>
</evidence>
<evidence type="ECO:0000256" key="1">
    <source>
        <dbReference type="ARBA" id="ARBA00001974"/>
    </source>
</evidence>
<dbReference type="Pfam" id="PF05199">
    <property type="entry name" value="GMC_oxred_C"/>
    <property type="match status" value="1"/>
</dbReference>
<dbReference type="Gene3D" id="3.30.560.10">
    <property type="entry name" value="Glucose Oxidase, domain 3"/>
    <property type="match status" value="2"/>
</dbReference>
<dbReference type="PANTHER" id="PTHR11552:SF115">
    <property type="entry name" value="DEHYDROGENASE XPTC-RELATED"/>
    <property type="match status" value="1"/>
</dbReference>
<comment type="cofactor">
    <cofactor evidence="1 6">
        <name>FAD</name>
        <dbReference type="ChEBI" id="CHEBI:57692"/>
    </cofactor>
</comment>
<accession>A0A6A6EC88</accession>
<feature type="domain" description="Glucose-methanol-choline oxidoreductase N-terminal" evidence="7">
    <location>
        <begin position="157"/>
        <end position="171"/>
    </location>
</feature>
<dbReference type="OrthoDB" id="269227at2759"/>
<dbReference type="Gene3D" id="3.50.50.60">
    <property type="entry name" value="FAD/NAD(P)-binding domain"/>
    <property type="match status" value="2"/>
</dbReference>
<keyword evidence="9" id="KW-1185">Reference proteome</keyword>
<name>A0A6A6EC88_9PEZI</name>
<organism evidence="8 9">
    <name type="scientific">Zopfia rhizophila CBS 207.26</name>
    <dbReference type="NCBI Taxonomy" id="1314779"/>
    <lineage>
        <taxon>Eukaryota</taxon>
        <taxon>Fungi</taxon>
        <taxon>Dikarya</taxon>
        <taxon>Ascomycota</taxon>
        <taxon>Pezizomycotina</taxon>
        <taxon>Dothideomycetes</taxon>
        <taxon>Dothideomycetes incertae sedis</taxon>
        <taxon>Zopfiaceae</taxon>
        <taxon>Zopfia</taxon>
    </lineage>
</organism>
<feature type="binding site" evidence="6">
    <location>
        <position position="421"/>
    </location>
    <ligand>
        <name>FAD</name>
        <dbReference type="ChEBI" id="CHEBI:57692"/>
    </ligand>
</feature>
<keyword evidence="3" id="KW-0285">Flavoprotein</keyword>
<comment type="similarity">
    <text evidence="2">Belongs to the GMC oxidoreductase family.</text>
</comment>
<dbReference type="SUPFAM" id="SSF51905">
    <property type="entry name" value="FAD/NAD(P)-binding domain"/>
    <property type="match status" value="1"/>
</dbReference>
<reference evidence="8" key="1">
    <citation type="journal article" date="2020" name="Stud. Mycol.">
        <title>101 Dothideomycetes genomes: a test case for predicting lifestyles and emergence of pathogens.</title>
        <authorList>
            <person name="Haridas S."/>
            <person name="Albert R."/>
            <person name="Binder M."/>
            <person name="Bloem J."/>
            <person name="Labutti K."/>
            <person name="Salamov A."/>
            <person name="Andreopoulos B."/>
            <person name="Baker S."/>
            <person name="Barry K."/>
            <person name="Bills G."/>
            <person name="Bluhm B."/>
            <person name="Cannon C."/>
            <person name="Castanera R."/>
            <person name="Culley D."/>
            <person name="Daum C."/>
            <person name="Ezra D."/>
            <person name="Gonzalez J."/>
            <person name="Henrissat B."/>
            <person name="Kuo A."/>
            <person name="Liang C."/>
            <person name="Lipzen A."/>
            <person name="Lutzoni F."/>
            <person name="Magnuson J."/>
            <person name="Mondo S."/>
            <person name="Nolan M."/>
            <person name="Ohm R."/>
            <person name="Pangilinan J."/>
            <person name="Park H.-J."/>
            <person name="Ramirez L."/>
            <person name="Alfaro M."/>
            <person name="Sun H."/>
            <person name="Tritt A."/>
            <person name="Yoshinaga Y."/>
            <person name="Zwiers L.-H."/>
            <person name="Turgeon B."/>
            <person name="Goodwin S."/>
            <person name="Spatafora J."/>
            <person name="Crous P."/>
            <person name="Grigoriev I."/>
        </authorList>
    </citation>
    <scope>NUCLEOTIDE SEQUENCE</scope>
    <source>
        <strain evidence="8">CBS 207.26</strain>
    </source>
</reference>
<gene>
    <name evidence="8" type="ORF">K469DRAFT_748084</name>
</gene>
<evidence type="ECO:0000256" key="3">
    <source>
        <dbReference type="ARBA" id="ARBA00022630"/>
    </source>
</evidence>
<evidence type="ECO:0000256" key="2">
    <source>
        <dbReference type="ARBA" id="ARBA00010790"/>
    </source>
</evidence>
<dbReference type="InterPro" id="IPR027424">
    <property type="entry name" value="Glucose_Oxidase_domain_2"/>
</dbReference>
<dbReference type="GO" id="GO:0044550">
    <property type="term" value="P:secondary metabolite biosynthetic process"/>
    <property type="evidence" value="ECO:0007669"/>
    <property type="project" value="TreeGrafter"/>
</dbReference>
<dbReference type="PANTHER" id="PTHR11552">
    <property type="entry name" value="GLUCOSE-METHANOL-CHOLINE GMC OXIDOREDUCTASE"/>
    <property type="match status" value="1"/>
</dbReference>
<evidence type="ECO:0000313" key="8">
    <source>
        <dbReference type="EMBL" id="KAF2188803.1"/>
    </source>
</evidence>
<dbReference type="Gene3D" id="4.10.450.10">
    <property type="entry name" value="Glucose Oxidase, domain 2"/>
    <property type="match status" value="1"/>
</dbReference>
<dbReference type="InterPro" id="IPR012132">
    <property type="entry name" value="GMC_OxRdtase"/>
</dbReference>
<keyword evidence="5" id="KW-0560">Oxidoreductase</keyword>
<dbReference type="GO" id="GO:0050660">
    <property type="term" value="F:flavin adenine dinucleotide binding"/>
    <property type="evidence" value="ECO:0007669"/>
    <property type="project" value="InterPro"/>
</dbReference>
<dbReference type="SUPFAM" id="SSF54373">
    <property type="entry name" value="FAD-linked reductases, C-terminal domain"/>
    <property type="match status" value="1"/>
</dbReference>
<dbReference type="Proteomes" id="UP000800200">
    <property type="component" value="Unassembled WGS sequence"/>
</dbReference>
<protein>
    <submittedName>
        <fullName evidence="8">GMC oxidoreductase</fullName>
    </submittedName>
</protein>
<evidence type="ECO:0000256" key="6">
    <source>
        <dbReference type="PIRSR" id="PIRSR000137-2"/>
    </source>
</evidence>
<evidence type="ECO:0000313" key="9">
    <source>
        <dbReference type="Proteomes" id="UP000800200"/>
    </source>
</evidence>
<keyword evidence="4 6" id="KW-0274">FAD</keyword>
<evidence type="ECO:0000256" key="5">
    <source>
        <dbReference type="ARBA" id="ARBA00023002"/>
    </source>
</evidence>
<dbReference type="PIRSF" id="PIRSF000137">
    <property type="entry name" value="Alcohol_oxidase"/>
    <property type="match status" value="1"/>
</dbReference>
<dbReference type="InterPro" id="IPR000172">
    <property type="entry name" value="GMC_OxRdtase_N"/>
</dbReference>
<dbReference type="InterPro" id="IPR007867">
    <property type="entry name" value="GMC_OxRtase_C"/>
</dbReference>
<sequence length="451" mass="48797">MNGKTFPVVVGHCVGGSSAINGMAVMRGTAKEYDIWADLGGKGSTWNWNGLLPYFKKRHSTKPSKKVPGLEFPKDGAAGSHGVFYHPISMDAQDQRSYARTGHWDGLNRPNYDMVVGMKANKINFRGNKAESVRFVPKEGGNFTTVKAKKEVILSAGALHTPQILQLSGIGPADLLEAAGIDVKADLPGVGANFQDHPIGPNVTYVYGIQPPSKPSTGLLDLARSQGLIAFINLPVTAPNSYKAIATKYASQDISDYLPNDTADSVIVGQRVMQNIFAREMLKKEVSFLDYLVAGPPTTLPIGLHIASRGTVNINPADPDGEVIVDYRALSNPIDIDLMIAYVKFMRTHFSRDLAEWNTTEIRPGLDVQTDAQLEQLVRAEYNPQGYHPIGTAAKMPRALGGVVDEELFVHGVKGLRVVDGSIMPTTIGGTTQLTVYAIAEKAADMIKGRR</sequence>
<dbReference type="PROSITE" id="PS00624">
    <property type="entry name" value="GMC_OXRED_2"/>
    <property type="match status" value="1"/>
</dbReference>
<dbReference type="GO" id="GO:0016614">
    <property type="term" value="F:oxidoreductase activity, acting on CH-OH group of donors"/>
    <property type="evidence" value="ECO:0007669"/>
    <property type="project" value="InterPro"/>
</dbReference>
<evidence type="ECO:0000256" key="4">
    <source>
        <dbReference type="ARBA" id="ARBA00022827"/>
    </source>
</evidence>
<dbReference type="AlphaFoldDB" id="A0A6A6EC88"/>
<dbReference type="EMBL" id="ML994622">
    <property type="protein sequence ID" value="KAF2188803.1"/>
    <property type="molecule type" value="Genomic_DNA"/>
</dbReference>
<dbReference type="Pfam" id="PF00732">
    <property type="entry name" value="GMC_oxred_N"/>
    <property type="match status" value="2"/>
</dbReference>